<feature type="region of interest" description="Disordered" evidence="1">
    <location>
        <begin position="35"/>
        <end position="63"/>
    </location>
</feature>
<protein>
    <submittedName>
        <fullName evidence="3">DUF928 domain-containing protein</fullName>
    </submittedName>
</protein>
<evidence type="ECO:0000313" key="4">
    <source>
        <dbReference type="Proteomes" id="UP001223520"/>
    </source>
</evidence>
<dbReference type="InterPro" id="IPR010328">
    <property type="entry name" value="DUF928"/>
</dbReference>
<gene>
    <name evidence="3" type="ORF">QI031_21855</name>
</gene>
<evidence type="ECO:0000313" key="3">
    <source>
        <dbReference type="EMBL" id="WGV24406.1"/>
    </source>
</evidence>
<dbReference type="Proteomes" id="UP001223520">
    <property type="component" value="Chromosome"/>
</dbReference>
<dbReference type="RefSeq" id="WP_281481728.1">
    <property type="nucleotide sequence ID" value="NZ_CP124543.1"/>
</dbReference>
<organism evidence="3 4">
    <name type="scientific">Halotia branconii CENA392</name>
    <dbReference type="NCBI Taxonomy" id="1539056"/>
    <lineage>
        <taxon>Bacteria</taxon>
        <taxon>Bacillati</taxon>
        <taxon>Cyanobacteriota</taxon>
        <taxon>Cyanophyceae</taxon>
        <taxon>Nostocales</taxon>
        <taxon>Nodulariaceae</taxon>
        <taxon>Halotia</taxon>
    </lineage>
</organism>
<feature type="chain" id="PRO_5042567494" evidence="2">
    <location>
        <begin position="24"/>
        <end position="260"/>
    </location>
</feature>
<reference evidence="3 4" key="1">
    <citation type="journal article" date="2023" name="Limnol Oceanogr Lett">
        <title>Environmental adaptations by the intertidal Antarctic cyanobacterium Halotia branconii CENA392 as revealed using long-read genome sequencing.</title>
        <authorList>
            <person name="Dextro R.B."/>
            <person name="Delbaje E."/>
            <person name="Freitas P.N.N."/>
            <person name="Geraldes V."/>
            <person name="Pinto E."/>
            <person name="Long P.F."/>
            <person name="Fiore M.F."/>
        </authorList>
    </citation>
    <scope>NUCLEOTIDE SEQUENCE [LARGE SCALE GENOMIC DNA]</scope>
    <source>
        <strain evidence="3 4">CENA392</strain>
    </source>
</reference>
<dbReference type="Pfam" id="PF06051">
    <property type="entry name" value="DUF928"/>
    <property type="match status" value="1"/>
</dbReference>
<feature type="compositionally biased region" description="Pro residues" evidence="1">
    <location>
        <begin position="45"/>
        <end position="55"/>
    </location>
</feature>
<accession>A0AAJ6P8A2</accession>
<name>A0AAJ6P8A2_9CYAN</name>
<keyword evidence="4" id="KW-1185">Reference proteome</keyword>
<keyword evidence="2" id="KW-0732">Signal</keyword>
<dbReference type="KEGG" id="hbq:QI031_21855"/>
<evidence type="ECO:0000256" key="1">
    <source>
        <dbReference type="SAM" id="MobiDB-lite"/>
    </source>
</evidence>
<feature type="signal peptide" evidence="2">
    <location>
        <begin position="1"/>
        <end position="23"/>
    </location>
</feature>
<dbReference type="EMBL" id="CP124543">
    <property type="protein sequence ID" value="WGV24406.1"/>
    <property type="molecule type" value="Genomic_DNA"/>
</dbReference>
<sequence>MKLFLSLALGYAAFLTSQSLVLAVPAPVSSTHSKKTLAQTVRFSPPQPPPSPPPGGRTRGGARRTPLCLEVKPQLTALVPSTESPPTVTNVWGWTTKTNPTLWFYMPYTKDSAYPTEFVLQDQQSNPIYQQAIALPSQPGVISISLPTNAPKMDVNKQYRWFLTVYCDQQKQSPPIYVEGVIQRVNINPKVTQQLQTATPLQQSAIYAQNGIWHDALTTLAQLRQKDPQDKALKTAWRDLLTSIGLDDIVAKPILPEKSE</sequence>
<dbReference type="AlphaFoldDB" id="A0AAJ6P8A2"/>
<proteinExistence type="predicted"/>
<evidence type="ECO:0000256" key="2">
    <source>
        <dbReference type="SAM" id="SignalP"/>
    </source>
</evidence>